<sequence>MYCKICWQARRETQLQQLAASESIQSHLCEHFANLLAEKQHSVVVDCTNHLAESFGVAPTDGVSNVEEQHITKMKISMPGRENRDIVAVFFDLLGGHFSALYLVAQEDFGLEISQAPGGKQVREKFPVPVPIGIAGSGP</sequence>
<comment type="caution">
    <text evidence="1">The sequence shown here is derived from an EMBL/GenBank/DDBJ whole genome shotgun (WGS) entry which is preliminary data.</text>
</comment>
<accession>A0ACC2UFS9</accession>
<name>A0ACC2UFS9_9FUNG</name>
<protein>
    <submittedName>
        <fullName evidence="1">Uncharacterized protein</fullName>
    </submittedName>
</protein>
<gene>
    <name evidence="1" type="ORF">DSO57_1011599</name>
</gene>
<keyword evidence="2" id="KW-1185">Reference proteome</keyword>
<dbReference type="Proteomes" id="UP001165960">
    <property type="component" value="Unassembled WGS sequence"/>
</dbReference>
<reference evidence="1" key="1">
    <citation type="submission" date="2022-04" db="EMBL/GenBank/DDBJ databases">
        <title>Genome of the entomopathogenic fungus Entomophthora muscae.</title>
        <authorList>
            <person name="Elya C."/>
            <person name="Lovett B.R."/>
            <person name="Lee E."/>
            <person name="Macias A.M."/>
            <person name="Hajek A.E."/>
            <person name="De Bivort B.L."/>
            <person name="Kasson M.T."/>
            <person name="De Fine Licht H.H."/>
            <person name="Stajich J.E."/>
        </authorList>
    </citation>
    <scope>NUCLEOTIDE SEQUENCE</scope>
    <source>
        <strain evidence="1">Berkeley</strain>
    </source>
</reference>
<evidence type="ECO:0000313" key="2">
    <source>
        <dbReference type="Proteomes" id="UP001165960"/>
    </source>
</evidence>
<proteinExistence type="predicted"/>
<dbReference type="EMBL" id="QTSX02000750">
    <property type="protein sequence ID" value="KAJ9085678.1"/>
    <property type="molecule type" value="Genomic_DNA"/>
</dbReference>
<evidence type="ECO:0000313" key="1">
    <source>
        <dbReference type="EMBL" id="KAJ9085678.1"/>
    </source>
</evidence>
<organism evidence="1 2">
    <name type="scientific">Entomophthora muscae</name>
    <dbReference type="NCBI Taxonomy" id="34485"/>
    <lineage>
        <taxon>Eukaryota</taxon>
        <taxon>Fungi</taxon>
        <taxon>Fungi incertae sedis</taxon>
        <taxon>Zoopagomycota</taxon>
        <taxon>Entomophthoromycotina</taxon>
        <taxon>Entomophthoromycetes</taxon>
        <taxon>Entomophthorales</taxon>
        <taxon>Entomophthoraceae</taxon>
        <taxon>Entomophthora</taxon>
    </lineage>
</organism>